<dbReference type="InterPro" id="IPR005279">
    <property type="entry name" value="Dipep/tripep_permease"/>
</dbReference>
<feature type="transmembrane region" description="Helical" evidence="9">
    <location>
        <begin position="224"/>
        <end position="247"/>
    </location>
</feature>
<dbReference type="InterPro" id="IPR050171">
    <property type="entry name" value="MFS_Transporters"/>
</dbReference>
<dbReference type="Proteomes" id="UP000199614">
    <property type="component" value="Unassembled WGS sequence"/>
</dbReference>
<dbReference type="InterPro" id="IPR020846">
    <property type="entry name" value="MFS_dom"/>
</dbReference>
<feature type="domain" description="Major facilitator superfamily (MFS) profile" evidence="10">
    <location>
        <begin position="24"/>
        <end position="481"/>
    </location>
</feature>
<feature type="transmembrane region" description="Helical" evidence="9">
    <location>
        <begin position="429"/>
        <end position="450"/>
    </location>
</feature>
<gene>
    <name evidence="11" type="ORF">SAMN05216207_103239</name>
</gene>
<dbReference type="InterPro" id="IPR018456">
    <property type="entry name" value="PTR2_symporter_CS"/>
</dbReference>
<feature type="transmembrane region" description="Helical" evidence="9">
    <location>
        <begin position="389"/>
        <end position="408"/>
    </location>
</feature>
<feature type="transmembrane region" description="Helical" evidence="9">
    <location>
        <begin position="362"/>
        <end position="383"/>
    </location>
</feature>
<evidence type="ECO:0000256" key="9">
    <source>
        <dbReference type="SAM" id="Phobius"/>
    </source>
</evidence>
<feature type="transmembrane region" description="Helical" evidence="9">
    <location>
        <begin position="157"/>
        <end position="176"/>
    </location>
</feature>
<dbReference type="PANTHER" id="PTHR23517:SF15">
    <property type="entry name" value="PROTON-DEPENDENT OLIGOPEPTIDE FAMILY TRANSPORT PROTEIN"/>
    <property type="match status" value="1"/>
</dbReference>
<accession>A0A1I5EQE3</accession>
<keyword evidence="12" id="KW-1185">Reference proteome</keyword>
<keyword evidence="4" id="KW-1003">Cell membrane</keyword>
<dbReference type="InterPro" id="IPR036259">
    <property type="entry name" value="MFS_trans_sf"/>
</dbReference>
<feature type="transmembrane region" description="Helical" evidence="9">
    <location>
        <begin position="182"/>
        <end position="203"/>
    </location>
</feature>
<keyword evidence="5 8" id="KW-0812">Transmembrane</keyword>
<keyword evidence="7 9" id="KW-0472">Membrane</keyword>
<evidence type="ECO:0000256" key="7">
    <source>
        <dbReference type="ARBA" id="ARBA00023136"/>
    </source>
</evidence>
<keyword evidence="3 8" id="KW-0813">Transport</keyword>
<dbReference type="EMBL" id="FOUY01000032">
    <property type="protein sequence ID" value="SFO13754.1"/>
    <property type="molecule type" value="Genomic_DNA"/>
</dbReference>
<evidence type="ECO:0000256" key="3">
    <source>
        <dbReference type="ARBA" id="ARBA00022448"/>
    </source>
</evidence>
<evidence type="ECO:0000256" key="1">
    <source>
        <dbReference type="ARBA" id="ARBA00004651"/>
    </source>
</evidence>
<evidence type="ECO:0000256" key="4">
    <source>
        <dbReference type="ARBA" id="ARBA00022475"/>
    </source>
</evidence>
<dbReference type="GO" id="GO:0005886">
    <property type="term" value="C:plasma membrane"/>
    <property type="evidence" value="ECO:0007669"/>
    <property type="project" value="UniProtKB-SubCell"/>
</dbReference>
<evidence type="ECO:0000259" key="10">
    <source>
        <dbReference type="PROSITE" id="PS50850"/>
    </source>
</evidence>
<feature type="transmembrane region" description="Helical" evidence="9">
    <location>
        <begin position="331"/>
        <end position="350"/>
    </location>
</feature>
<protein>
    <submittedName>
        <fullName evidence="11">Proton-dependent oligopeptide transporter, POT family</fullName>
    </submittedName>
</protein>
<proteinExistence type="inferred from homology"/>
<dbReference type="GO" id="GO:0006857">
    <property type="term" value="P:oligopeptide transport"/>
    <property type="evidence" value="ECO:0007669"/>
    <property type="project" value="InterPro"/>
</dbReference>
<dbReference type="GO" id="GO:1904680">
    <property type="term" value="F:peptide transmembrane transporter activity"/>
    <property type="evidence" value="ECO:0007669"/>
    <property type="project" value="InterPro"/>
</dbReference>
<dbReference type="NCBIfam" id="TIGR00924">
    <property type="entry name" value="yjdL_sub1_fam"/>
    <property type="match status" value="1"/>
</dbReference>
<dbReference type="PROSITE" id="PS50850">
    <property type="entry name" value="MFS"/>
    <property type="match status" value="1"/>
</dbReference>
<feature type="transmembrane region" description="Helical" evidence="9">
    <location>
        <begin position="456"/>
        <end position="478"/>
    </location>
</feature>
<evidence type="ECO:0000256" key="8">
    <source>
        <dbReference type="RuleBase" id="RU003755"/>
    </source>
</evidence>
<sequence length="488" mass="51729">MTDLTDSSPRREKTFLGHPTQLGTLFGVEMWERFSFYGMQAILLYYMYTVVTEGGLGYDPGVAAGVVGAYGGTVYLSTILAAWAGDRLFGPERVLFGSALSVMAGHISLALLPGSTGLAIGLVLVALGSGGIKANASTMIAMLYGEGDDRRDAGFSIFYLGVNIGALVGQLLTPVLQENAGFHWGFGLAAVGMALGLIQYTFFRKNLPPEGRIVPNPLPQQQKARFGAIGAVALVVVLVLVFTDVITAGRLDLIVTAIVAVATVAYFSLMLTSPKVSRIERRRVLAFLPMWVASAMFWAIFQQIFTVLAIYAKERTDRSVFGLFEIPAGSVQAIEPFFVVLLAGVFATVWTKLGPRQPSSPLKMAIGTIIIGLGFLLFVPLAGTGANGTPLLALAGILLIFCIGELFTSPVGQSLSTKLAPEAFRTQMVALFYLSVSMGTVLAGVLAAFYSAENEAAYFGITGAVAIVVGLVVVAIVPKLKVLMEGVR</sequence>
<dbReference type="InterPro" id="IPR000109">
    <property type="entry name" value="POT_fam"/>
</dbReference>
<evidence type="ECO:0000256" key="5">
    <source>
        <dbReference type="ARBA" id="ARBA00022692"/>
    </source>
</evidence>
<comment type="subcellular location">
    <subcellularLocation>
        <location evidence="1">Cell membrane</location>
        <topology evidence="1">Multi-pass membrane protein</topology>
    </subcellularLocation>
    <subcellularLocation>
        <location evidence="8">Membrane</location>
        <topology evidence="8">Multi-pass membrane protein</topology>
    </subcellularLocation>
</comment>
<name>A0A1I5EQE3_PSUAM</name>
<dbReference type="RefSeq" id="WP_093350550.1">
    <property type="nucleotide sequence ID" value="NZ_FOUY01000032.1"/>
</dbReference>
<evidence type="ECO:0000313" key="12">
    <source>
        <dbReference type="Proteomes" id="UP000199614"/>
    </source>
</evidence>
<dbReference type="CDD" id="cd17346">
    <property type="entry name" value="MFS_DtpA_like"/>
    <property type="match status" value="1"/>
</dbReference>
<dbReference type="SUPFAM" id="SSF103473">
    <property type="entry name" value="MFS general substrate transporter"/>
    <property type="match status" value="1"/>
</dbReference>
<dbReference type="Gene3D" id="1.20.1250.20">
    <property type="entry name" value="MFS general substrate transporter like domains"/>
    <property type="match status" value="1"/>
</dbReference>
<dbReference type="PANTHER" id="PTHR23517">
    <property type="entry name" value="RESISTANCE PROTEIN MDTM, PUTATIVE-RELATED-RELATED"/>
    <property type="match status" value="1"/>
</dbReference>
<dbReference type="AlphaFoldDB" id="A0A1I5EQE3"/>
<reference evidence="11 12" key="1">
    <citation type="submission" date="2016-10" db="EMBL/GenBank/DDBJ databases">
        <authorList>
            <person name="de Groot N.N."/>
        </authorList>
    </citation>
    <scope>NUCLEOTIDE SEQUENCE [LARGE SCALE GENOMIC DNA]</scope>
    <source>
        <strain evidence="11 12">CGMCC 4.1877</strain>
    </source>
</reference>
<evidence type="ECO:0000256" key="6">
    <source>
        <dbReference type="ARBA" id="ARBA00022989"/>
    </source>
</evidence>
<feature type="transmembrane region" description="Helical" evidence="9">
    <location>
        <begin position="63"/>
        <end position="82"/>
    </location>
</feature>
<organism evidence="11 12">
    <name type="scientific">Pseudonocardia ammonioxydans</name>
    <dbReference type="NCBI Taxonomy" id="260086"/>
    <lineage>
        <taxon>Bacteria</taxon>
        <taxon>Bacillati</taxon>
        <taxon>Actinomycetota</taxon>
        <taxon>Actinomycetes</taxon>
        <taxon>Pseudonocardiales</taxon>
        <taxon>Pseudonocardiaceae</taxon>
        <taxon>Pseudonocardia</taxon>
    </lineage>
</organism>
<feature type="transmembrane region" description="Helical" evidence="9">
    <location>
        <begin position="118"/>
        <end position="145"/>
    </location>
</feature>
<feature type="transmembrane region" description="Helical" evidence="9">
    <location>
        <begin position="34"/>
        <end position="51"/>
    </location>
</feature>
<comment type="similarity">
    <text evidence="2 8">Belongs to the major facilitator superfamily. Proton-dependent oligopeptide transporter (POT/PTR) (TC 2.A.17) family.</text>
</comment>
<evidence type="ECO:0000256" key="2">
    <source>
        <dbReference type="ARBA" id="ARBA00005982"/>
    </source>
</evidence>
<dbReference type="PROSITE" id="PS01023">
    <property type="entry name" value="PTR2_2"/>
    <property type="match status" value="1"/>
</dbReference>
<keyword evidence="6 9" id="KW-1133">Transmembrane helix</keyword>
<feature type="transmembrane region" description="Helical" evidence="9">
    <location>
        <begin position="284"/>
        <end position="311"/>
    </location>
</feature>
<feature type="transmembrane region" description="Helical" evidence="9">
    <location>
        <begin position="253"/>
        <end position="272"/>
    </location>
</feature>
<dbReference type="Pfam" id="PF00854">
    <property type="entry name" value="PTR2"/>
    <property type="match status" value="1"/>
</dbReference>
<evidence type="ECO:0000313" key="11">
    <source>
        <dbReference type="EMBL" id="SFO13754.1"/>
    </source>
</evidence>
<dbReference type="OrthoDB" id="9772725at2"/>